<accession>A0A179RR78</accession>
<gene>
    <name evidence="1" type="ORF">A5481_31730</name>
</gene>
<evidence type="ECO:0000313" key="2">
    <source>
        <dbReference type="Proteomes" id="UP000078316"/>
    </source>
</evidence>
<organism evidence="1 2">
    <name type="scientific">Methylobacterium platani</name>
    <dbReference type="NCBI Taxonomy" id="427683"/>
    <lineage>
        <taxon>Bacteria</taxon>
        <taxon>Pseudomonadati</taxon>
        <taxon>Pseudomonadota</taxon>
        <taxon>Alphaproteobacteria</taxon>
        <taxon>Hyphomicrobiales</taxon>
        <taxon>Methylobacteriaceae</taxon>
        <taxon>Methylobacterium</taxon>
    </lineage>
</organism>
<protein>
    <submittedName>
        <fullName evidence="1">Transposase</fullName>
    </submittedName>
</protein>
<proteinExistence type="predicted"/>
<dbReference type="EMBL" id="LWHQ01000126">
    <property type="protein sequence ID" value="OAS11239.1"/>
    <property type="molecule type" value="Genomic_DNA"/>
</dbReference>
<sequence>MGRPYSQDLRERVVTAARATSRRQAAARFGVGVATAIRWMAALTTTGTMAPRPQGRARRSKLDPHETFLRALIDAQDDITLEEMRARLREEHDLTVGLGTLWSFLDARGLTYKKRQPTPQSRTART</sequence>
<dbReference type="Proteomes" id="UP000078316">
    <property type="component" value="Unassembled WGS sequence"/>
</dbReference>
<reference evidence="1 2" key="1">
    <citation type="submission" date="2016-04" db="EMBL/GenBank/DDBJ databases">
        <authorList>
            <person name="Evans L.H."/>
            <person name="Alamgir A."/>
            <person name="Owens N."/>
            <person name="Weber N.D."/>
            <person name="Virtaneva K."/>
            <person name="Barbian K."/>
            <person name="Babar A."/>
            <person name="Rosenke K."/>
        </authorList>
    </citation>
    <scope>NUCLEOTIDE SEQUENCE [LARGE SCALE GENOMIC DNA]</scope>
    <source>
        <strain evidence="1 2">PMB02</strain>
    </source>
</reference>
<dbReference type="InterPro" id="IPR009057">
    <property type="entry name" value="Homeodomain-like_sf"/>
</dbReference>
<dbReference type="AlphaFoldDB" id="A0A179RR78"/>
<evidence type="ECO:0000313" key="1">
    <source>
        <dbReference type="EMBL" id="OAS11239.1"/>
    </source>
</evidence>
<name>A0A179RR78_9HYPH</name>
<dbReference type="STRING" id="427683.A5481_31730"/>
<dbReference type="SUPFAM" id="SSF46689">
    <property type="entry name" value="Homeodomain-like"/>
    <property type="match status" value="1"/>
</dbReference>
<comment type="caution">
    <text evidence="1">The sequence shown here is derived from an EMBL/GenBank/DDBJ whole genome shotgun (WGS) entry which is preliminary data.</text>
</comment>